<name>Q0RY21_RHOJR</name>
<proteinExistence type="predicted"/>
<keyword evidence="2" id="KW-0614">Plasmid</keyword>
<sequence length="344" mass="37772">MPNHSGSSSAIAEPHGVVVGQVIVRDHCRPGVAGPQVDAAAAVDGVAFEQRGEPVEVDRKRSEQRGRGRSGGTRRTSVVPISSVPGGLAPALRTKSVCRQRPRYGPARRAMTSEPPFRRAPIYGRLLYRKSTCPGTEEENMAHQTAASGYEADPQQQRGGVSDHEFIARMRAELYKRPSMRLVADRVTHIMLAGRIDRDDPILELIESDDILDEKTVLSDAVERILSFPHLSAKEVADHYDKNWANPSDALRKLSAKGEVIGLKRAGKFRYPEFQFSLPGEATQVVRETNVALGARDDPWGVASWWLSPNPSTEDRKSPVQLLDEGAFDAVRGLLRAEIADDIA</sequence>
<evidence type="ECO:0008006" key="4">
    <source>
        <dbReference type="Google" id="ProtNLM"/>
    </source>
</evidence>
<protein>
    <recommendedName>
        <fullName evidence="4">Antitoxin Xre/MbcA/ParS-like toxin-binding domain-containing protein</fullName>
    </recommendedName>
</protein>
<geneLocation type="plasmid" evidence="2 3">
    <name>pRHL1</name>
</geneLocation>
<evidence type="ECO:0000313" key="3">
    <source>
        <dbReference type="Proteomes" id="UP000008710"/>
    </source>
</evidence>
<reference evidence="3" key="1">
    <citation type="journal article" date="2006" name="Proc. Natl. Acad. Sci. U.S.A.">
        <title>The complete genome of Rhodococcus sp. RHA1 provides insights into a catabolic powerhouse.</title>
        <authorList>
            <person name="McLeod M.P."/>
            <person name="Warren R.L."/>
            <person name="Hsiao W.W.L."/>
            <person name="Araki N."/>
            <person name="Myhre M."/>
            <person name="Fernandes C."/>
            <person name="Miyazawa D."/>
            <person name="Wong W."/>
            <person name="Lillquist A.L."/>
            <person name="Wang D."/>
            <person name="Dosanjh M."/>
            <person name="Hara H."/>
            <person name="Petrescu A."/>
            <person name="Morin R.D."/>
            <person name="Yang G."/>
            <person name="Stott J.M."/>
            <person name="Schein J.E."/>
            <person name="Shin H."/>
            <person name="Smailus D."/>
            <person name="Siddiqui A.S."/>
            <person name="Marra M.A."/>
            <person name="Jones S.J.M."/>
            <person name="Holt R."/>
            <person name="Brinkman F.S.L."/>
            <person name="Miyauchi K."/>
            <person name="Fukuda M."/>
            <person name="Davies J.E."/>
            <person name="Mohn W.W."/>
            <person name="Eltis L.D."/>
        </authorList>
    </citation>
    <scope>NUCLEOTIDE SEQUENCE [LARGE SCALE GENOMIC DNA]</scope>
    <source>
        <strain evidence="3">RHA1</strain>
    </source>
</reference>
<dbReference type="KEGG" id="rha:RHA1_ro08771"/>
<dbReference type="AlphaFoldDB" id="Q0RY21"/>
<dbReference type="EMBL" id="CP000432">
    <property type="protein sequence ID" value="ABG99815.1"/>
    <property type="molecule type" value="Genomic_DNA"/>
</dbReference>
<feature type="compositionally biased region" description="Basic and acidic residues" evidence="1">
    <location>
        <begin position="53"/>
        <end position="66"/>
    </location>
</feature>
<gene>
    <name evidence="2" type="ordered locus">RHA1_ro08771</name>
</gene>
<organism evidence="2 3">
    <name type="scientific">Rhodococcus jostii (strain RHA1)</name>
    <dbReference type="NCBI Taxonomy" id="101510"/>
    <lineage>
        <taxon>Bacteria</taxon>
        <taxon>Bacillati</taxon>
        <taxon>Actinomycetota</taxon>
        <taxon>Actinomycetes</taxon>
        <taxon>Mycobacteriales</taxon>
        <taxon>Nocardiaceae</taxon>
        <taxon>Rhodococcus</taxon>
    </lineage>
</organism>
<dbReference type="Proteomes" id="UP000008710">
    <property type="component" value="Plasmid pRHL1"/>
</dbReference>
<accession>Q0RY21</accession>
<feature type="region of interest" description="Disordered" evidence="1">
    <location>
        <begin position="53"/>
        <end position="86"/>
    </location>
</feature>
<dbReference type="HOGENOM" id="CLU_806267_0_0_11"/>
<evidence type="ECO:0000256" key="1">
    <source>
        <dbReference type="SAM" id="MobiDB-lite"/>
    </source>
</evidence>
<evidence type="ECO:0000313" key="2">
    <source>
        <dbReference type="EMBL" id="ABG99815.1"/>
    </source>
</evidence>